<feature type="transmembrane region" description="Helical" evidence="6">
    <location>
        <begin position="87"/>
        <end position="105"/>
    </location>
</feature>
<feature type="transmembrane region" description="Helical" evidence="6">
    <location>
        <begin position="143"/>
        <end position="165"/>
    </location>
</feature>
<feature type="region of interest" description="Disordered" evidence="5">
    <location>
        <begin position="1"/>
        <end position="41"/>
    </location>
</feature>
<evidence type="ECO:0000256" key="4">
    <source>
        <dbReference type="ARBA" id="ARBA00023136"/>
    </source>
</evidence>
<feature type="transmembrane region" description="Helical" evidence="6">
    <location>
        <begin position="241"/>
        <end position="258"/>
    </location>
</feature>
<feature type="transmembrane region" description="Helical" evidence="6">
    <location>
        <begin position="117"/>
        <end position="136"/>
    </location>
</feature>
<proteinExistence type="predicted"/>
<keyword evidence="4 6" id="KW-0472">Membrane</keyword>
<dbReference type="Pfam" id="PF07690">
    <property type="entry name" value="MFS_1"/>
    <property type="match status" value="2"/>
</dbReference>
<keyword evidence="3 6" id="KW-1133">Transmembrane helix</keyword>
<feature type="transmembrane region" description="Helical" evidence="6">
    <location>
        <begin position="171"/>
        <end position="192"/>
    </location>
</feature>
<dbReference type="GO" id="GO:0005886">
    <property type="term" value="C:plasma membrane"/>
    <property type="evidence" value="ECO:0007669"/>
    <property type="project" value="TreeGrafter"/>
</dbReference>
<dbReference type="EMBL" id="CAVNYO010000419">
    <property type="protein sequence ID" value="CAK5277386.1"/>
    <property type="molecule type" value="Genomic_DNA"/>
</dbReference>
<feature type="transmembrane region" description="Helical" evidence="6">
    <location>
        <begin position="496"/>
        <end position="514"/>
    </location>
</feature>
<feature type="transmembrane region" description="Helical" evidence="6">
    <location>
        <begin position="339"/>
        <end position="359"/>
    </location>
</feature>
<feature type="region of interest" description="Disordered" evidence="5">
    <location>
        <begin position="528"/>
        <end position="563"/>
    </location>
</feature>
<dbReference type="PANTHER" id="PTHR23501">
    <property type="entry name" value="MAJOR FACILITATOR SUPERFAMILY"/>
    <property type="match status" value="1"/>
</dbReference>
<feature type="transmembrane region" description="Helical" evidence="6">
    <location>
        <begin position="51"/>
        <end position="75"/>
    </location>
</feature>
<evidence type="ECO:0000256" key="6">
    <source>
        <dbReference type="SAM" id="Phobius"/>
    </source>
</evidence>
<dbReference type="SUPFAM" id="SSF103473">
    <property type="entry name" value="MFS general substrate transporter"/>
    <property type="match status" value="1"/>
</dbReference>
<keyword evidence="2 6" id="KW-0812">Transmembrane</keyword>
<evidence type="ECO:0000313" key="7">
    <source>
        <dbReference type="EMBL" id="CAK5277386.1"/>
    </source>
</evidence>
<feature type="transmembrane region" description="Helical" evidence="6">
    <location>
        <begin position="212"/>
        <end position="229"/>
    </location>
</feature>
<evidence type="ECO:0000256" key="2">
    <source>
        <dbReference type="ARBA" id="ARBA00022692"/>
    </source>
</evidence>
<dbReference type="AlphaFoldDB" id="A0AAD2HK28"/>
<dbReference type="InterPro" id="IPR011701">
    <property type="entry name" value="MFS"/>
</dbReference>
<evidence type="ECO:0000256" key="5">
    <source>
        <dbReference type="SAM" id="MobiDB-lite"/>
    </source>
</evidence>
<evidence type="ECO:0000256" key="3">
    <source>
        <dbReference type="ARBA" id="ARBA00022989"/>
    </source>
</evidence>
<dbReference type="InterPro" id="IPR036259">
    <property type="entry name" value="MFS_trans_sf"/>
</dbReference>
<gene>
    <name evidence="7" type="ORF">MYCIT1_LOCUS26384</name>
</gene>
<feature type="transmembrane region" description="Helical" evidence="6">
    <location>
        <begin position="279"/>
        <end position="299"/>
    </location>
</feature>
<evidence type="ECO:0000256" key="1">
    <source>
        <dbReference type="ARBA" id="ARBA00004141"/>
    </source>
</evidence>
<evidence type="ECO:0000313" key="8">
    <source>
        <dbReference type="Proteomes" id="UP001295794"/>
    </source>
</evidence>
<dbReference type="Gene3D" id="1.20.1720.10">
    <property type="entry name" value="Multidrug resistance protein D"/>
    <property type="match status" value="2"/>
</dbReference>
<feature type="compositionally biased region" description="Basic and acidic residues" evidence="5">
    <location>
        <begin position="552"/>
        <end position="563"/>
    </location>
</feature>
<accession>A0AAD2HK28</accession>
<reference evidence="7" key="1">
    <citation type="submission" date="2023-11" db="EMBL/GenBank/DDBJ databases">
        <authorList>
            <person name="De Vega J J."/>
            <person name="De Vega J J."/>
        </authorList>
    </citation>
    <scope>NUCLEOTIDE SEQUENCE</scope>
</reference>
<dbReference type="GO" id="GO:0022857">
    <property type="term" value="F:transmembrane transporter activity"/>
    <property type="evidence" value="ECO:0007669"/>
    <property type="project" value="InterPro"/>
</dbReference>
<feature type="transmembrane region" description="Helical" evidence="6">
    <location>
        <begin position="305"/>
        <end position="327"/>
    </location>
</feature>
<organism evidence="7 8">
    <name type="scientific">Mycena citricolor</name>
    <dbReference type="NCBI Taxonomy" id="2018698"/>
    <lineage>
        <taxon>Eukaryota</taxon>
        <taxon>Fungi</taxon>
        <taxon>Dikarya</taxon>
        <taxon>Basidiomycota</taxon>
        <taxon>Agaricomycotina</taxon>
        <taxon>Agaricomycetes</taxon>
        <taxon>Agaricomycetidae</taxon>
        <taxon>Agaricales</taxon>
        <taxon>Marasmiineae</taxon>
        <taxon>Mycenaceae</taxon>
        <taxon>Mycena</taxon>
    </lineage>
</organism>
<comment type="subcellular location">
    <subcellularLocation>
        <location evidence="1">Membrane</location>
        <topology evidence="1">Multi-pass membrane protein</topology>
    </subcellularLocation>
</comment>
<evidence type="ECO:0008006" key="9">
    <source>
        <dbReference type="Google" id="ProtNLM"/>
    </source>
</evidence>
<name>A0AAD2HK28_9AGAR</name>
<dbReference type="PANTHER" id="PTHR23501:SF102">
    <property type="entry name" value="DRUG TRANSPORTER, PUTATIVE (AFU_ORTHOLOGUE AFUA_3G08530)-RELATED"/>
    <property type="match status" value="1"/>
</dbReference>
<protein>
    <recommendedName>
        <fullName evidence="9">Major facilitator superfamily (MFS) profile domain-containing protein</fullName>
    </recommendedName>
</protein>
<dbReference type="Gene3D" id="1.20.1250.20">
    <property type="entry name" value="MFS general substrate transporter like domains"/>
    <property type="match status" value="1"/>
</dbReference>
<dbReference type="Proteomes" id="UP001295794">
    <property type="component" value="Unassembled WGS sequence"/>
</dbReference>
<sequence length="563" mass="60355">MSPVTADAAQSSQPSTEKESVTPQPPVDTKPTRGAWKENETHHLPKNRLPVVFLALTLTLFLAAMDQTIVATALPTIVAKLGGGREYSWVGSSFLLAAAALSPLYGKLSDILGRKPLLYGCISIFLVNITIGDIVSLEDRGKYIGAMGATWGIASVTGPLIGGALTEHASWRWIFFINLPTGGIAAVLLFFFLNLNPRPLKSFREYHEEFDYLGLLLIVAGVVCVLLGFNSSETSWSSAETIALLVIGCVLLVVASINEITTKRSAIIPPRLFRTRTTVAILVSTFLHAIGFFGGAYYLPLYFQVLGFSATGAGVRMIPFSLGGALFSTISGQIVARTGDYRTVIWIAWPLIVLGYGLMTTLDDHSSVAKQVLYPFVTAMGIGSLFQVGDHYSSHSLLITHQTPLIGLQAAMPLKDMATSTSTYVLIRTLGGTVAIAAGQTIITTTLQHRIDSIPGSDTLKLSAATLSQDVLQLKSIPDATLRSAVVHAYSRSISTIWILAVAVAGAGLLLSLFTRKYSLQRTVVRDGKPAGDQQDAVAEKDNEQATVRADPSLDKESDKAEV</sequence>
<comment type="caution">
    <text evidence="7">The sequence shown here is derived from an EMBL/GenBank/DDBJ whole genome shotgun (WGS) entry which is preliminary data.</text>
</comment>
<keyword evidence="8" id="KW-1185">Reference proteome</keyword>